<dbReference type="AlphaFoldDB" id="A0A437SUF4"/>
<protein>
    <submittedName>
        <fullName evidence="2">XRE family transcriptional regulator</fullName>
    </submittedName>
</protein>
<keyword evidence="3" id="KW-1185">Reference proteome</keyword>
<dbReference type="Gene3D" id="1.10.260.40">
    <property type="entry name" value="lambda repressor-like DNA-binding domains"/>
    <property type="match status" value="1"/>
</dbReference>
<dbReference type="InterPro" id="IPR010982">
    <property type="entry name" value="Lambda_DNA-bd_dom_sf"/>
</dbReference>
<dbReference type="PANTHER" id="PTHR37038">
    <property type="entry name" value="TRANSCRIPTIONAL REGULATOR-RELATED"/>
    <property type="match status" value="1"/>
</dbReference>
<dbReference type="RefSeq" id="WP_103662184.1">
    <property type="nucleotide sequence ID" value="NZ_ML136886.1"/>
</dbReference>
<evidence type="ECO:0000313" key="2">
    <source>
        <dbReference type="EMBL" id="RVU70512.1"/>
    </source>
</evidence>
<accession>A0A437SUF4</accession>
<organism evidence="2 3">
    <name type="scientific">Lactobacillus xujianguonis</name>
    <dbReference type="NCBI Taxonomy" id="2495899"/>
    <lineage>
        <taxon>Bacteria</taxon>
        <taxon>Bacillati</taxon>
        <taxon>Bacillota</taxon>
        <taxon>Bacilli</taxon>
        <taxon>Lactobacillales</taxon>
        <taxon>Lactobacillaceae</taxon>
        <taxon>Lactobacillus</taxon>
    </lineage>
</organism>
<dbReference type="Pfam" id="PF21259">
    <property type="entry name" value="Rgg_C"/>
    <property type="match status" value="1"/>
</dbReference>
<name>A0A437SUF4_9LACO</name>
<dbReference type="InterPro" id="IPR001387">
    <property type="entry name" value="Cro/C1-type_HTH"/>
</dbReference>
<dbReference type="GO" id="GO:0003677">
    <property type="term" value="F:DNA binding"/>
    <property type="evidence" value="ECO:0007669"/>
    <property type="project" value="InterPro"/>
</dbReference>
<dbReference type="SUPFAM" id="SSF47413">
    <property type="entry name" value="lambda repressor-like DNA-binding domains"/>
    <property type="match status" value="1"/>
</dbReference>
<dbReference type="PROSITE" id="PS50943">
    <property type="entry name" value="HTH_CROC1"/>
    <property type="match status" value="1"/>
</dbReference>
<comment type="caution">
    <text evidence="2">The sequence shown here is derived from an EMBL/GenBank/DDBJ whole genome shotgun (WGS) entry which is preliminary data.</text>
</comment>
<sequence length="287" mass="34037">MTIGELLKEYRISQGKNQKEFIDRGRIVSQSYYSKVEKNVHRITADSLIELLHYNNIPLWEFFSRFNQGDEMRHQQIQDLHDAMITAYYEHDEHRLKNVKMLIDECDLSDQNKEEQKLIVDGWLESMKKNPETYNIELRNNLKDKVFNSHNYDKSTITLYCNFMSFYDLNSNRSIAQRIIRQYSNSSNIDIQISLLAVIGNILALSIEKHEINKTDFFINSAHDIPTRPELFFYKNGIFIFENLIRYLETKQKEYLNNCNKGIETLTNLDMKTYGSKVKAFVEKNIK</sequence>
<proteinExistence type="predicted"/>
<dbReference type="Gene3D" id="1.25.40.400">
    <property type="match status" value="1"/>
</dbReference>
<evidence type="ECO:0000313" key="3">
    <source>
        <dbReference type="Proteomes" id="UP000288291"/>
    </source>
</evidence>
<dbReference type="Proteomes" id="UP000288291">
    <property type="component" value="Unassembled WGS sequence"/>
</dbReference>
<feature type="domain" description="HTH cro/C1-type" evidence="1">
    <location>
        <begin position="7"/>
        <end position="62"/>
    </location>
</feature>
<dbReference type="InterPro" id="IPR010057">
    <property type="entry name" value="Transcription_activator_Rgg_C"/>
</dbReference>
<dbReference type="EMBL" id="RXIA01000018">
    <property type="protein sequence ID" value="RVU70512.1"/>
    <property type="molecule type" value="Genomic_DNA"/>
</dbReference>
<dbReference type="InterPro" id="IPR053163">
    <property type="entry name" value="HTH-type_regulator_Rgg"/>
</dbReference>
<dbReference type="CDD" id="cd00093">
    <property type="entry name" value="HTH_XRE"/>
    <property type="match status" value="1"/>
</dbReference>
<reference evidence="2 3" key="1">
    <citation type="submission" date="2018-12" db="EMBL/GenBank/DDBJ databases">
        <authorList>
            <person name="Meng J."/>
        </authorList>
    </citation>
    <scope>NUCLEOTIDE SEQUENCE [LARGE SCALE GENOMIC DNA]</scope>
    <source>
        <strain evidence="2 3">HT111-2</strain>
    </source>
</reference>
<evidence type="ECO:0000259" key="1">
    <source>
        <dbReference type="PROSITE" id="PS50943"/>
    </source>
</evidence>
<gene>
    <name evidence="2" type="ORF">EJK17_07425</name>
</gene>
<dbReference type="Pfam" id="PF01381">
    <property type="entry name" value="HTH_3"/>
    <property type="match status" value="1"/>
</dbReference>